<evidence type="ECO:0000256" key="1">
    <source>
        <dbReference type="ARBA" id="ARBA00004613"/>
    </source>
</evidence>
<dbReference type="InterPro" id="IPR011049">
    <property type="entry name" value="Serralysin-like_metalloprot_C"/>
</dbReference>
<dbReference type="GO" id="GO:0005576">
    <property type="term" value="C:extracellular region"/>
    <property type="evidence" value="ECO:0007669"/>
    <property type="project" value="UniProtKB-SubCell"/>
</dbReference>
<protein>
    <submittedName>
        <fullName evidence="3">Calcium-binding protein</fullName>
    </submittedName>
</protein>
<dbReference type="Proteomes" id="UP000255207">
    <property type="component" value="Unassembled WGS sequence"/>
</dbReference>
<comment type="caution">
    <text evidence="3">The sequence shown here is derived from an EMBL/GenBank/DDBJ whole genome shotgun (WGS) entry which is preliminary data.</text>
</comment>
<sequence>MPTLYGGDANEISDHLDYDWYYMGNGDDVVFAAYGSYNYFEGGWGDDYISVDPAAAGLDIDAYGGNGDDWLQGGAEIDYLYGGLGDDFLVGGPAAADSGDYLEGGQGRDALYGGAGSDHIYGGDGDDGGTDIVVALGGVVASGLYGGAGIDYLEGGIGNDKLDGGADSDWLDGGVGDDVLLGGTGADVMLGGSGNDTYEVDDISDIAFEFAGGGVADKVFAYVNFALPDAVDNLIMGGNAVYGTGNATDNIIIGNAQNNVIQGGAGYDTLTGGAGSDLFLVRPGFGVDVITDFVAGAGSPDAVVFSYSVFLSFAQVYANSAQVGADTWIGDGKGNTVVLQNVLRTSLHANDFGFTF</sequence>
<proteinExistence type="predicted"/>
<reference evidence="4" key="1">
    <citation type="submission" date="2018-07" db="EMBL/GenBank/DDBJ databases">
        <authorList>
            <person name="Safronova V.I."/>
            <person name="Chirak E.R."/>
            <person name="Sazanova A.L."/>
        </authorList>
    </citation>
    <scope>NUCLEOTIDE SEQUENCE [LARGE SCALE GENOMIC DNA]</scope>
    <source>
        <strain evidence="4">RCAM04685</strain>
    </source>
</reference>
<keyword evidence="2" id="KW-0964">Secreted</keyword>
<evidence type="ECO:0000256" key="2">
    <source>
        <dbReference type="ARBA" id="ARBA00022525"/>
    </source>
</evidence>
<evidence type="ECO:0000313" key="3">
    <source>
        <dbReference type="EMBL" id="RDJ26312.1"/>
    </source>
</evidence>
<organism evidence="3 4">
    <name type="scientific">Bosea caraganae</name>
    <dbReference type="NCBI Taxonomy" id="2763117"/>
    <lineage>
        <taxon>Bacteria</taxon>
        <taxon>Pseudomonadati</taxon>
        <taxon>Pseudomonadota</taxon>
        <taxon>Alphaproteobacteria</taxon>
        <taxon>Hyphomicrobiales</taxon>
        <taxon>Boseaceae</taxon>
        <taxon>Bosea</taxon>
    </lineage>
</organism>
<keyword evidence="4" id="KW-1185">Reference proteome</keyword>
<dbReference type="OrthoDB" id="8144624at2"/>
<dbReference type="Pfam" id="PF00353">
    <property type="entry name" value="HemolysinCabind"/>
    <property type="match status" value="4"/>
</dbReference>
<dbReference type="SUPFAM" id="SSF51120">
    <property type="entry name" value="beta-Roll"/>
    <property type="match status" value="3"/>
</dbReference>
<dbReference type="InterPro" id="IPR050557">
    <property type="entry name" value="RTX_toxin/Mannuronan_C5-epim"/>
</dbReference>
<dbReference type="GO" id="GO:0005509">
    <property type="term" value="F:calcium ion binding"/>
    <property type="evidence" value="ECO:0007669"/>
    <property type="project" value="InterPro"/>
</dbReference>
<dbReference type="InterPro" id="IPR001343">
    <property type="entry name" value="Hemolysn_Ca-bd"/>
</dbReference>
<evidence type="ECO:0000313" key="4">
    <source>
        <dbReference type="Proteomes" id="UP000255207"/>
    </source>
</evidence>
<dbReference type="PROSITE" id="PS00330">
    <property type="entry name" value="HEMOLYSIN_CALCIUM"/>
    <property type="match status" value="3"/>
</dbReference>
<dbReference type="EMBL" id="QQTP01000004">
    <property type="protein sequence ID" value="RDJ26312.1"/>
    <property type="molecule type" value="Genomic_DNA"/>
</dbReference>
<accession>A0A370L974</accession>
<comment type="subcellular location">
    <subcellularLocation>
        <location evidence="1">Secreted</location>
    </subcellularLocation>
</comment>
<dbReference type="RefSeq" id="WP_114829254.1">
    <property type="nucleotide sequence ID" value="NZ_QQTO01000022.1"/>
</dbReference>
<dbReference type="AlphaFoldDB" id="A0A370L974"/>
<name>A0A370L974_9HYPH</name>
<dbReference type="Gene3D" id="2.150.10.10">
    <property type="entry name" value="Serralysin-like metalloprotease, C-terminal"/>
    <property type="match status" value="3"/>
</dbReference>
<dbReference type="PRINTS" id="PR00313">
    <property type="entry name" value="CABNDNGRPT"/>
</dbReference>
<dbReference type="PANTHER" id="PTHR38340:SF1">
    <property type="entry name" value="S-LAYER PROTEIN"/>
    <property type="match status" value="1"/>
</dbReference>
<dbReference type="InterPro" id="IPR018511">
    <property type="entry name" value="Hemolysin-typ_Ca-bd_CS"/>
</dbReference>
<dbReference type="PANTHER" id="PTHR38340">
    <property type="entry name" value="S-LAYER PROTEIN"/>
    <property type="match status" value="1"/>
</dbReference>
<gene>
    <name evidence="3" type="ORF">DWE98_10850</name>
</gene>